<organism evidence="4 5">
    <name type="scientific">Ephemerocybe angulata</name>
    <dbReference type="NCBI Taxonomy" id="980116"/>
    <lineage>
        <taxon>Eukaryota</taxon>
        <taxon>Fungi</taxon>
        <taxon>Dikarya</taxon>
        <taxon>Basidiomycota</taxon>
        <taxon>Agaricomycotina</taxon>
        <taxon>Agaricomycetes</taxon>
        <taxon>Agaricomycetidae</taxon>
        <taxon>Agaricales</taxon>
        <taxon>Agaricineae</taxon>
        <taxon>Psathyrellaceae</taxon>
        <taxon>Ephemerocybe</taxon>
    </lineage>
</organism>
<name>A0A8H5C5Z7_9AGAR</name>
<evidence type="ECO:0000313" key="4">
    <source>
        <dbReference type="EMBL" id="KAF5334763.1"/>
    </source>
</evidence>
<dbReference type="CDD" id="cd00882">
    <property type="entry name" value="Ras_like_GTPase"/>
    <property type="match status" value="1"/>
</dbReference>
<comment type="caution">
    <text evidence="4">The sequence shown here is derived from an EMBL/GenBank/DDBJ whole genome shotgun (WGS) entry which is preliminary data.</text>
</comment>
<evidence type="ECO:0000256" key="1">
    <source>
        <dbReference type="SAM" id="Coils"/>
    </source>
</evidence>
<evidence type="ECO:0000259" key="3">
    <source>
        <dbReference type="Pfam" id="PF01926"/>
    </source>
</evidence>
<dbReference type="InterPro" id="IPR006073">
    <property type="entry name" value="GTP-bd"/>
</dbReference>
<reference evidence="4 5" key="1">
    <citation type="journal article" date="2020" name="ISME J.">
        <title>Uncovering the hidden diversity of litter-decomposition mechanisms in mushroom-forming fungi.</title>
        <authorList>
            <person name="Floudas D."/>
            <person name="Bentzer J."/>
            <person name="Ahren D."/>
            <person name="Johansson T."/>
            <person name="Persson P."/>
            <person name="Tunlid A."/>
        </authorList>
    </citation>
    <scope>NUCLEOTIDE SEQUENCE [LARGE SCALE GENOMIC DNA]</scope>
    <source>
        <strain evidence="4 5">CBS 175.51</strain>
    </source>
</reference>
<feature type="coiled-coil region" evidence="1">
    <location>
        <begin position="274"/>
        <end position="334"/>
    </location>
</feature>
<keyword evidence="1" id="KW-0175">Coiled coil</keyword>
<gene>
    <name evidence="4" type="ORF">D9611_012959</name>
</gene>
<feature type="region of interest" description="Disordered" evidence="2">
    <location>
        <begin position="662"/>
        <end position="774"/>
    </location>
</feature>
<evidence type="ECO:0000256" key="2">
    <source>
        <dbReference type="SAM" id="MobiDB-lite"/>
    </source>
</evidence>
<dbReference type="OrthoDB" id="8954335at2759"/>
<sequence>MSNESKERTIVVIGKFDAGKTTFIKAVRDAANIGIIGSPVAEETPTLSIEEYNVPLLDGQTLTFLDTPGFDGYQAGSESAKTTEEILQMLEEHLGVNGPRTVSHVLFFLNAIDTTTTELKGRARRTFERLFPNSKVVYITTRWDQVENDDGLPVTVEEAKSKEESIYAGGRTSGSLLEYLHDNRENRGDALRFRSGLPIDAYSSPHHIIQKLFTTARQVSDAPLEISLVATTEENEDLNSKCNLLLREKEVFLQEKEAFLQEKRVFLQVKGAFLREYKEMAEQARLEAEAGRKELEAEMKHSQLEVQKLADANFEKFLKEREVYERKVKEDKEQAERRLPADIEQLKGEARKNAAGSAEWLKMQADYQQRLDDIRDREHQAALKAKDQEATLLIEIEKGRRQELQEMRRREQNNPFNQKIYDLEARVGQKDGEEAVIARFHCTKLEMKRRIIEGGPALDTRALNGWSRRLQWTSLSYRYEKQRRRKGLRPRKRSKGWKIGVFDVRLSSVLTPASGLSEVKRLHAVKVQKPREEEAMRRQQEFERFEAEQIRAKEHAERDKKESGHKRMEKEEQERIWAAEIEEQKFQARVAERIAGQKRIQAEEASRRRSLYMIYQLEDKLNSLCRSHTFINYGAPPYVPDGLQWSAPTIPIDPQLMEEDRLAREQRQEAAANTPNTNNGVAEQVPVPPARKRGRPRGTGTTAAKPPSKKAKKKEDASSNKENLPPVQQTPGPLTPLSTAPPNTTMPPPPESPKPSTPEPATPKPATSKPAKVEVKDELLESMIWTKADRTALFKYFLDEGDDQERRMKQLKVNRSEAFREVCFVSDVDSETEMCM</sequence>
<accession>A0A8H5C5Z7</accession>
<dbReference type="GO" id="GO:0005525">
    <property type="term" value="F:GTP binding"/>
    <property type="evidence" value="ECO:0007669"/>
    <property type="project" value="InterPro"/>
</dbReference>
<protein>
    <recommendedName>
        <fullName evidence="3">G domain-containing protein</fullName>
    </recommendedName>
</protein>
<dbReference type="AlphaFoldDB" id="A0A8H5C5Z7"/>
<dbReference type="Gene3D" id="3.40.50.300">
    <property type="entry name" value="P-loop containing nucleotide triphosphate hydrolases"/>
    <property type="match status" value="1"/>
</dbReference>
<keyword evidence="5" id="KW-1185">Reference proteome</keyword>
<feature type="domain" description="G" evidence="3">
    <location>
        <begin position="9"/>
        <end position="86"/>
    </location>
</feature>
<dbReference type="EMBL" id="JAACJK010000066">
    <property type="protein sequence ID" value="KAF5334763.1"/>
    <property type="molecule type" value="Genomic_DNA"/>
</dbReference>
<dbReference type="SUPFAM" id="SSF52540">
    <property type="entry name" value="P-loop containing nucleoside triphosphate hydrolases"/>
    <property type="match status" value="1"/>
</dbReference>
<dbReference type="Proteomes" id="UP000541558">
    <property type="component" value="Unassembled WGS sequence"/>
</dbReference>
<proteinExistence type="predicted"/>
<evidence type="ECO:0000313" key="5">
    <source>
        <dbReference type="Proteomes" id="UP000541558"/>
    </source>
</evidence>
<feature type="compositionally biased region" description="Pro residues" evidence="2">
    <location>
        <begin position="744"/>
        <end position="763"/>
    </location>
</feature>
<dbReference type="InterPro" id="IPR027417">
    <property type="entry name" value="P-loop_NTPase"/>
</dbReference>
<dbReference type="Pfam" id="PF01926">
    <property type="entry name" value="MMR_HSR1"/>
    <property type="match status" value="1"/>
</dbReference>